<dbReference type="GO" id="GO:0016787">
    <property type="term" value="F:hydrolase activity"/>
    <property type="evidence" value="ECO:0007669"/>
    <property type="project" value="UniProtKB-KW"/>
</dbReference>
<dbReference type="PANTHER" id="PTHR37984:SF5">
    <property type="entry name" value="PROTEIN NYNRIN-LIKE"/>
    <property type="match status" value="1"/>
</dbReference>
<gene>
    <name evidence="11" type="ORF">M9458_051426</name>
</gene>
<dbReference type="Pfam" id="PF17921">
    <property type="entry name" value="Integrase_H2C2"/>
    <property type="match status" value="1"/>
</dbReference>
<protein>
    <recommendedName>
        <fullName evidence="8">Gypsy retrotransposon integrase-like protein 1</fullName>
    </recommendedName>
</protein>
<dbReference type="InterPro" id="IPR050951">
    <property type="entry name" value="Retrovirus_Pol_polyprotein"/>
</dbReference>
<dbReference type="GO" id="GO:0005634">
    <property type="term" value="C:nucleus"/>
    <property type="evidence" value="ECO:0007669"/>
    <property type="project" value="UniProtKB-SubCell"/>
</dbReference>
<dbReference type="InterPro" id="IPR041588">
    <property type="entry name" value="Integrase_H2C2"/>
</dbReference>
<keyword evidence="3" id="KW-0548">Nucleotidyltransferase</keyword>
<dbReference type="AlphaFoldDB" id="A0ABD0MW80"/>
<dbReference type="PANTHER" id="PTHR37984">
    <property type="entry name" value="PROTEIN CBG26694"/>
    <property type="match status" value="1"/>
</dbReference>
<proteinExistence type="predicted"/>
<sequence>MSTETPTTANPLAELVNALTAAFQATSAPSSASGSPMAMPAAFAGEAAECSGFLLQVNLFIRMQPQQFTSENAKVAFLISLLTGKALQWAKAIWNSDNPIIHSYEQFTSHFSEVFSTTTDQLSTSDQLFRLQQGNSTIHQYTLHFRTLAAASGWNKTALLGAYRQGLNPQIRSAMALYDDSIGLETVLQRTAHVSQRLAACQPTITAPQPASVVACTPVPEPMQVDSSRLSCSERNRHSGSSGNFISQASTHPFTIITDHKNLQYLCEARRLNPRQARWALFFTRFNFTITYRPGSKNTVTDALSRQYSPDLPIEPETILPSDLIVSPIQWELDLNIQNATLQEPAPPDCPEGKLYVPQHLRLSLLSTAHKSLGSGHPGSQRTLSLLQSHYWWPSMRRDTIRVCLRRWRRLNSYSNICSGTSACLRRSCRTGDLNSSHIPGHSFHLHGPRDLGLTASRGHLEYLVDWEGYGPEERSWVARDDILDPLPLTDFHREHPDRPAPRGRGRPRRREPPVEGGGGSRCQAFTTATSLSGLPFTHCVFSPGSCVCTCAHVLTLRCGVALVWTLFWLTHDS</sequence>
<dbReference type="CDD" id="cd09274">
    <property type="entry name" value="RNase_HI_RT_Ty3"/>
    <property type="match status" value="1"/>
</dbReference>
<comment type="subcellular location">
    <subcellularLocation>
        <location evidence="1">Nucleus</location>
    </subcellularLocation>
</comment>
<reference evidence="11 12" key="1">
    <citation type="submission" date="2024-05" db="EMBL/GenBank/DDBJ databases">
        <title>Genome sequencing and assembly of Indian major carp, Cirrhinus mrigala (Hamilton, 1822).</title>
        <authorList>
            <person name="Mohindra V."/>
            <person name="Chowdhury L.M."/>
            <person name="Lal K."/>
            <person name="Jena J.K."/>
        </authorList>
    </citation>
    <scope>NUCLEOTIDE SEQUENCE [LARGE SCALE GENOMIC DNA]</scope>
    <source>
        <strain evidence="11">CM1030</strain>
        <tissue evidence="11">Blood</tissue>
    </source>
</reference>
<evidence type="ECO:0000313" key="12">
    <source>
        <dbReference type="Proteomes" id="UP001529510"/>
    </source>
</evidence>
<dbReference type="PROSITE" id="PS50013">
    <property type="entry name" value="CHROMO_2"/>
    <property type="match status" value="1"/>
</dbReference>
<feature type="compositionally biased region" description="Basic and acidic residues" evidence="9">
    <location>
        <begin position="491"/>
        <end position="501"/>
    </location>
</feature>
<name>A0ABD0MW80_CIRMR</name>
<evidence type="ECO:0000256" key="4">
    <source>
        <dbReference type="ARBA" id="ARBA00022722"/>
    </source>
</evidence>
<evidence type="ECO:0000256" key="1">
    <source>
        <dbReference type="ARBA" id="ARBA00004123"/>
    </source>
</evidence>
<evidence type="ECO:0000256" key="8">
    <source>
        <dbReference type="ARBA" id="ARBA00039658"/>
    </source>
</evidence>
<dbReference type="SUPFAM" id="SSF54160">
    <property type="entry name" value="Chromo domain-like"/>
    <property type="match status" value="1"/>
</dbReference>
<keyword evidence="4" id="KW-0540">Nuclease</keyword>
<dbReference type="InterPro" id="IPR032549">
    <property type="entry name" value="DUF4939"/>
</dbReference>
<dbReference type="InterPro" id="IPR041373">
    <property type="entry name" value="RT_RNaseH"/>
</dbReference>
<evidence type="ECO:0000256" key="2">
    <source>
        <dbReference type="ARBA" id="ARBA00022679"/>
    </source>
</evidence>
<keyword evidence="6" id="KW-0378">Hydrolase</keyword>
<dbReference type="GO" id="GO:0004519">
    <property type="term" value="F:endonuclease activity"/>
    <property type="evidence" value="ECO:0007669"/>
    <property type="project" value="UniProtKB-KW"/>
</dbReference>
<dbReference type="InterPro" id="IPR000953">
    <property type="entry name" value="Chromo/chromo_shadow_dom"/>
</dbReference>
<dbReference type="Proteomes" id="UP001529510">
    <property type="component" value="Unassembled WGS sequence"/>
</dbReference>
<dbReference type="GO" id="GO:0003964">
    <property type="term" value="F:RNA-directed DNA polymerase activity"/>
    <property type="evidence" value="ECO:0007669"/>
    <property type="project" value="UniProtKB-KW"/>
</dbReference>
<dbReference type="EMBL" id="JAMKFB020000123">
    <property type="protein sequence ID" value="KAL0153251.1"/>
    <property type="molecule type" value="Genomic_DNA"/>
</dbReference>
<evidence type="ECO:0000313" key="11">
    <source>
        <dbReference type="EMBL" id="KAL0153251.1"/>
    </source>
</evidence>
<evidence type="ECO:0000256" key="3">
    <source>
        <dbReference type="ARBA" id="ARBA00022695"/>
    </source>
</evidence>
<evidence type="ECO:0000256" key="9">
    <source>
        <dbReference type="SAM" id="MobiDB-lite"/>
    </source>
</evidence>
<evidence type="ECO:0000259" key="10">
    <source>
        <dbReference type="PROSITE" id="PS50013"/>
    </source>
</evidence>
<dbReference type="Gene3D" id="1.10.340.70">
    <property type="match status" value="1"/>
</dbReference>
<feature type="region of interest" description="Disordered" evidence="9">
    <location>
        <begin position="489"/>
        <end position="523"/>
    </location>
</feature>
<evidence type="ECO:0000256" key="5">
    <source>
        <dbReference type="ARBA" id="ARBA00022759"/>
    </source>
</evidence>
<evidence type="ECO:0000256" key="6">
    <source>
        <dbReference type="ARBA" id="ARBA00022801"/>
    </source>
</evidence>
<comment type="caution">
    <text evidence="11">The sequence shown here is derived from an EMBL/GenBank/DDBJ whole genome shotgun (WGS) entry which is preliminary data.</text>
</comment>
<dbReference type="Pfam" id="PF16297">
    <property type="entry name" value="DUF4939"/>
    <property type="match status" value="1"/>
</dbReference>
<dbReference type="Gene3D" id="2.40.50.40">
    <property type="match status" value="1"/>
</dbReference>
<dbReference type="InterPro" id="IPR016197">
    <property type="entry name" value="Chromo-like_dom_sf"/>
</dbReference>
<dbReference type="InterPro" id="IPR043502">
    <property type="entry name" value="DNA/RNA_pol_sf"/>
</dbReference>
<keyword evidence="2" id="KW-0808">Transferase</keyword>
<accession>A0ABD0MW80</accession>
<feature type="domain" description="Chromo" evidence="10">
    <location>
        <begin position="446"/>
        <end position="504"/>
    </location>
</feature>
<keyword evidence="12" id="KW-1185">Reference proteome</keyword>
<evidence type="ECO:0000256" key="7">
    <source>
        <dbReference type="ARBA" id="ARBA00022918"/>
    </source>
</evidence>
<keyword evidence="5" id="KW-0255">Endonuclease</keyword>
<dbReference type="SUPFAM" id="SSF56672">
    <property type="entry name" value="DNA/RNA polymerases"/>
    <property type="match status" value="1"/>
</dbReference>
<dbReference type="Pfam" id="PF17917">
    <property type="entry name" value="RT_RNaseH"/>
    <property type="match status" value="1"/>
</dbReference>
<keyword evidence="7" id="KW-0695">RNA-directed DNA polymerase</keyword>
<organism evidence="11 12">
    <name type="scientific">Cirrhinus mrigala</name>
    <name type="common">Mrigala</name>
    <dbReference type="NCBI Taxonomy" id="683832"/>
    <lineage>
        <taxon>Eukaryota</taxon>
        <taxon>Metazoa</taxon>
        <taxon>Chordata</taxon>
        <taxon>Craniata</taxon>
        <taxon>Vertebrata</taxon>
        <taxon>Euteleostomi</taxon>
        <taxon>Actinopterygii</taxon>
        <taxon>Neopterygii</taxon>
        <taxon>Teleostei</taxon>
        <taxon>Ostariophysi</taxon>
        <taxon>Cypriniformes</taxon>
        <taxon>Cyprinidae</taxon>
        <taxon>Labeoninae</taxon>
        <taxon>Labeonini</taxon>
        <taxon>Cirrhinus</taxon>
    </lineage>
</organism>